<reference evidence="3" key="1">
    <citation type="submission" date="2020-04" db="EMBL/GenBank/DDBJ databases">
        <authorList>
            <person name="Zhang T."/>
        </authorList>
    </citation>
    <scope>NUCLEOTIDE SEQUENCE</scope>
    <source>
        <strain evidence="3">HKST-UBA16</strain>
    </source>
</reference>
<proteinExistence type="predicted"/>
<keyword evidence="2" id="KW-1133">Transmembrane helix</keyword>
<accession>A0A955HY06</accession>
<comment type="caution">
    <text evidence="3">The sequence shown here is derived from an EMBL/GenBank/DDBJ whole genome shotgun (WGS) entry which is preliminary data.</text>
</comment>
<reference evidence="3" key="2">
    <citation type="journal article" date="2021" name="Microbiome">
        <title>Successional dynamics and alternative stable states in a saline activated sludge microbial community over 9 years.</title>
        <authorList>
            <person name="Wang Y."/>
            <person name="Ye J."/>
            <person name="Ju F."/>
            <person name="Liu L."/>
            <person name="Boyd J.A."/>
            <person name="Deng Y."/>
            <person name="Parks D.H."/>
            <person name="Jiang X."/>
            <person name="Yin X."/>
            <person name="Woodcroft B.J."/>
            <person name="Tyson G.W."/>
            <person name="Hugenholtz P."/>
            <person name="Polz M.F."/>
            <person name="Zhang T."/>
        </authorList>
    </citation>
    <scope>NUCLEOTIDE SEQUENCE</scope>
    <source>
        <strain evidence="3">HKST-UBA16</strain>
    </source>
</reference>
<protein>
    <submittedName>
        <fullName evidence="3">Uncharacterized protein</fullName>
    </submittedName>
</protein>
<keyword evidence="2" id="KW-0472">Membrane</keyword>
<evidence type="ECO:0000256" key="2">
    <source>
        <dbReference type="SAM" id="Phobius"/>
    </source>
</evidence>
<dbReference type="EMBL" id="JAGQLM010000089">
    <property type="protein sequence ID" value="MCA9375120.1"/>
    <property type="molecule type" value="Genomic_DNA"/>
</dbReference>
<evidence type="ECO:0000313" key="3">
    <source>
        <dbReference type="EMBL" id="MCA9375120.1"/>
    </source>
</evidence>
<evidence type="ECO:0000256" key="1">
    <source>
        <dbReference type="SAM" id="MobiDB-lite"/>
    </source>
</evidence>
<dbReference type="AlphaFoldDB" id="A0A955HY06"/>
<name>A0A955HY06_9BACT</name>
<evidence type="ECO:0000313" key="4">
    <source>
        <dbReference type="Proteomes" id="UP000748332"/>
    </source>
</evidence>
<feature type="transmembrane region" description="Helical" evidence="2">
    <location>
        <begin position="12"/>
        <end position="33"/>
    </location>
</feature>
<keyword evidence="2" id="KW-0812">Transmembrane</keyword>
<organism evidence="3 4">
    <name type="scientific">Candidatus Dojkabacteria bacterium</name>
    <dbReference type="NCBI Taxonomy" id="2099670"/>
    <lineage>
        <taxon>Bacteria</taxon>
        <taxon>Candidatus Dojkabacteria</taxon>
    </lineage>
</organism>
<feature type="compositionally biased region" description="Basic and acidic residues" evidence="1">
    <location>
        <begin position="49"/>
        <end position="76"/>
    </location>
</feature>
<dbReference type="Proteomes" id="UP000748332">
    <property type="component" value="Unassembled WGS sequence"/>
</dbReference>
<sequence>MSKTNQYLKFYIAIGLLSTLVVSLVLLIGILWAKPDLFPIDLNDQVEKSAKDNDSKSATEKSDQEDVSGVEDKEITDNDEGQEGEPYSVAEEPVILPTLRETVTTRFECQGPFMTPVEDYIMSVAVLPSETLTVIPCGIKVEASSYTFQVKVSFEGVGYTITDKKQVPEVVEVETPNLDVKYGKNYFRKKIVRLSRSYYLDPGEEPGYVYTSYYSDKPEECSEVLNKKVYGCGLDSIVLAFKETDFIAIDVTCNVDKKNDSPENCDQLIETLSVEKVE</sequence>
<feature type="region of interest" description="Disordered" evidence="1">
    <location>
        <begin position="49"/>
        <end position="90"/>
    </location>
</feature>
<gene>
    <name evidence="3" type="ORF">KC622_02205</name>
</gene>